<evidence type="ECO:0000313" key="2">
    <source>
        <dbReference type="EMBL" id="WFE88379.1"/>
    </source>
</evidence>
<gene>
    <name evidence="2" type="ORF">K1718_19740</name>
</gene>
<dbReference type="RefSeq" id="WP_265681113.1">
    <property type="nucleotide sequence ID" value="NZ_CP120863.1"/>
</dbReference>
<dbReference type="InterPro" id="IPR036388">
    <property type="entry name" value="WH-like_DNA-bd_sf"/>
</dbReference>
<sequence>MVISAEKFLHLSNLAVAAAMDPLCWQPFLDELGKVQGTHICTQLIGFDQLTKVAPLAFASGYDPGILELYEAHYADKNPYAAHFTKCPVGDTISSDEMIVPGELKRTSFYADLLLPMEDIWGGGGAMLANDADRMFLIGGNIRERDRAKFESDWLQLCKDLAPIIRQSLEINRTIAGLSFEKWAAEQHRLGSRTAILLVDAGRRIHYASSEAQELLAEGSVIEAAFGERIRFCSDAIQFEFSHMAQLQGNGRRAPFGNWNFKDQKGQGWTCHAMSVRLDELDRTPFRAFVSKNNPALLVAIKPEADMETLQQQVQDCFDLSKTEATAAVMLANGQSINQIAMNRSVSVHTVRNQIKAALSKSGCHRQSELVCKIEQLRLSGGR</sequence>
<dbReference type="InterPro" id="IPR000792">
    <property type="entry name" value="Tscrpt_reg_LuxR_C"/>
</dbReference>
<dbReference type="Pfam" id="PF00196">
    <property type="entry name" value="GerE"/>
    <property type="match status" value="1"/>
</dbReference>
<dbReference type="Proteomes" id="UP001209803">
    <property type="component" value="Chromosome"/>
</dbReference>
<accession>A0ABY8EZB7</accession>
<keyword evidence="3" id="KW-1185">Reference proteome</keyword>
<reference evidence="2 3" key="1">
    <citation type="submission" date="2023-03" db="EMBL/GenBank/DDBJ databases">
        <title>Roseibium porphyridii sp. nov. and Roseibium rhodosorbium sp. nov. isolated from marine algae, Porphyridium cruentum and Rhodosorus marinus, respectively.</title>
        <authorList>
            <person name="Lee M.W."/>
            <person name="Choi B.J."/>
            <person name="Lee J.K."/>
            <person name="Choi D.G."/>
            <person name="Baek J.H."/>
            <person name="Bayburt H."/>
            <person name="Kim J.M."/>
            <person name="Han D.M."/>
            <person name="Kim K.H."/>
            <person name="Jeon C.O."/>
        </authorList>
    </citation>
    <scope>NUCLEOTIDE SEQUENCE [LARGE SCALE GENOMIC DNA]</scope>
    <source>
        <strain evidence="2 3">KMA01</strain>
    </source>
</reference>
<dbReference type="Gene3D" id="1.10.10.10">
    <property type="entry name" value="Winged helix-like DNA-binding domain superfamily/Winged helix DNA-binding domain"/>
    <property type="match status" value="1"/>
</dbReference>
<feature type="domain" description="HTH luxR-type" evidence="1">
    <location>
        <begin position="317"/>
        <end position="374"/>
    </location>
</feature>
<dbReference type="InterPro" id="IPR016032">
    <property type="entry name" value="Sig_transdc_resp-reg_C-effctor"/>
</dbReference>
<protein>
    <submittedName>
        <fullName evidence="2">Helix-turn-helix transcriptional regulator</fullName>
    </submittedName>
</protein>
<dbReference type="EMBL" id="CP120863">
    <property type="protein sequence ID" value="WFE88379.1"/>
    <property type="molecule type" value="Genomic_DNA"/>
</dbReference>
<proteinExistence type="predicted"/>
<organism evidence="2 3">
    <name type="scientific">Roseibium porphyridii</name>
    <dbReference type="NCBI Taxonomy" id="2866279"/>
    <lineage>
        <taxon>Bacteria</taxon>
        <taxon>Pseudomonadati</taxon>
        <taxon>Pseudomonadota</taxon>
        <taxon>Alphaproteobacteria</taxon>
        <taxon>Hyphomicrobiales</taxon>
        <taxon>Stappiaceae</taxon>
        <taxon>Roseibium</taxon>
    </lineage>
</organism>
<evidence type="ECO:0000313" key="3">
    <source>
        <dbReference type="Proteomes" id="UP001209803"/>
    </source>
</evidence>
<dbReference type="SMART" id="SM00421">
    <property type="entry name" value="HTH_LUXR"/>
    <property type="match status" value="1"/>
</dbReference>
<dbReference type="SUPFAM" id="SSF46894">
    <property type="entry name" value="C-terminal effector domain of the bipartite response regulators"/>
    <property type="match status" value="1"/>
</dbReference>
<evidence type="ECO:0000259" key="1">
    <source>
        <dbReference type="SMART" id="SM00421"/>
    </source>
</evidence>
<name>A0ABY8EZB7_9HYPH</name>